<gene>
    <name evidence="2" type="ORF">A3F86_00850</name>
</gene>
<accession>A0A1F4RNI1</accession>
<dbReference type="InterPro" id="IPR050437">
    <property type="entry name" value="Ribos_protein_bS1-like"/>
</dbReference>
<proteinExistence type="predicted"/>
<dbReference type="STRING" id="1802568.A3F86_00850"/>
<dbReference type="GO" id="GO:0003735">
    <property type="term" value="F:structural constituent of ribosome"/>
    <property type="evidence" value="ECO:0007669"/>
    <property type="project" value="TreeGrafter"/>
</dbReference>
<dbReference type="AlphaFoldDB" id="A0A1F4RNI1"/>
<dbReference type="InterPro" id="IPR003029">
    <property type="entry name" value="S1_domain"/>
</dbReference>
<dbReference type="PROSITE" id="PS50126">
    <property type="entry name" value="S1"/>
    <property type="match status" value="1"/>
</dbReference>
<dbReference type="GO" id="GO:0006412">
    <property type="term" value="P:translation"/>
    <property type="evidence" value="ECO:0007669"/>
    <property type="project" value="TreeGrafter"/>
</dbReference>
<dbReference type="Proteomes" id="UP000179095">
    <property type="component" value="Unassembled WGS sequence"/>
</dbReference>
<dbReference type="PANTHER" id="PTHR10724">
    <property type="entry name" value="30S RIBOSOMAL PROTEIN S1"/>
    <property type="match status" value="1"/>
</dbReference>
<dbReference type="EMBL" id="METQ01000017">
    <property type="protein sequence ID" value="OGC09721.1"/>
    <property type="molecule type" value="Genomic_DNA"/>
</dbReference>
<dbReference type="InterPro" id="IPR012340">
    <property type="entry name" value="NA-bd_OB-fold"/>
</dbReference>
<evidence type="ECO:0000259" key="1">
    <source>
        <dbReference type="PROSITE" id="PS50126"/>
    </source>
</evidence>
<dbReference type="SUPFAM" id="SSF50249">
    <property type="entry name" value="Nucleic acid-binding proteins"/>
    <property type="match status" value="1"/>
</dbReference>
<evidence type="ECO:0000313" key="2">
    <source>
        <dbReference type="EMBL" id="OGC09721.1"/>
    </source>
</evidence>
<name>A0A1F4RNI1_UNCSA</name>
<dbReference type="GO" id="GO:0003729">
    <property type="term" value="F:mRNA binding"/>
    <property type="evidence" value="ECO:0007669"/>
    <property type="project" value="TreeGrafter"/>
</dbReference>
<dbReference type="Gene3D" id="2.40.50.140">
    <property type="entry name" value="Nucleic acid-binding proteins"/>
    <property type="match status" value="1"/>
</dbReference>
<evidence type="ECO:0000313" key="3">
    <source>
        <dbReference type="Proteomes" id="UP000179095"/>
    </source>
</evidence>
<comment type="caution">
    <text evidence="2">The sequence shown here is derived from an EMBL/GenBank/DDBJ whole genome shotgun (WGS) entry which is preliminary data.</text>
</comment>
<dbReference type="Pfam" id="PF00575">
    <property type="entry name" value="S1"/>
    <property type="match status" value="1"/>
</dbReference>
<organism evidence="2 3">
    <name type="scientific">candidate division WOR-1 bacterium RIFCSPLOWO2_12_FULL_45_9</name>
    <dbReference type="NCBI Taxonomy" id="1802568"/>
    <lineage>
        <taxon>Bacteria</taxon>
        <taxon>Bacillati</taxon>
        <taxon>Saganbacteria</taxon>
    </lineage>
</organism>
<reference evidence="2 3" key="1">
    <citation type="journal article" date="2016" name="Nat. Commun.">
        <title>Thousands of microbial genomes shed light on interconnected biogeochemical processes in an aquifer system.</title>
        <authorList>
            <person name="Anantharaman K."/>
            <person name="Brown C.T."/>
            <person name="Hug L.A."/>
            <person name="Sharon I."/>
            <person name="Castelle C.J."/>
            <person name="Probst A.J."/>
            <person name="Thomas B.C."/>
            <person name="Singh A."/>
            <person name="Wilkins M.J."/>
            <person name="Karaoz U."/>
            <person name="Brodie E.L."/>
            <person name="Williams K.H."/>
            <person name="Hubbard S.S."/>
            <person name="Banfield J.F."/>
        </authorList>
    </citation>
    <scope>NUCLEOTIDE SEQUENCE [LARGE SCALE GENOMIC DNA]</scope>
</reference>
<dbReference type="SMART" id="SM00316">
    <property type="entry name" value="S1"/>
    <property type="match status" value="1"/>
</dbReference>
<protein>
    <recommendedName>
        <fullName evidence="1">S1 motif domain-containing protein</fullName>
    </recommendedName>
</protein>
<sequence length="69" mass="7679">MPFGAFVEMVPGKDGLVHISQISQQRIARVEDALNIGDVVVVKVTEKDDMGRYNLSIKAVSTSERQKFE</sequence>
<feature type="domain" description="S1 motif" evidence="1">
    <location>
        <begin position="1"/>
        <end position="58"/>
    </location>
</feature>